<dbReference type="GO" id="GO:0006542">
    <property type="term" value="P:glutamine biosynthetic process"/>
    <property type="evidence" value="ECO:0007669"/>
    <property type="project" value="InterPro"/>
</dbReference>
<protein>
    <submittedName>
        <fullName evidence="8">CaoQ</fullName>
    </submittedName>
</protein>
<evidence type="ECO:0000256" key="1">
    <source>
        <dbReference type="ARBA" id="ARBA00022598"/>
    </source>
</evidence>
<dbReference type="PANTHER" id="PTHR43785:SF12">
    <property type="entry name" value="TYPE-1 GLUTAMINE SYNTHETASE 2"/>
    <property type="match status" value="1"/>
</dbReference>
<keyword evidence="2" id="KW-0547">Nucleotide-binding</keyword>
<evidence type="ECO:0000313" key="8">
    <source>
        <dbReference type="EMBL" id="AEX00422.1"/>
    </source>
</evidence>
<accession>G9C9F8</accession>
<evidence type="ECO:0000256" key="3">
    <source>
        <dbReference type="ARBA" id="ARBA00022840"/>
    </source>
</evidence>
<organism evidence="8">
    <name type="scientific">Comamonas testosteroni</name>
    <name type="common">Pseudomonas testosteroni</name>
    <dbReference type="NCBI Taxonomy" id="285"/>
    <lineage>
        <taxon>Bacteria</taxon>
        <taxon>Pseudomonadati</taxon>
        <taxon>Pseudomonadota</taxon>
        <taxon>Betaproteobacteria</taxon>
        <taxon>Burkholderiales</taxon>
        <taxon>Comamonadaceae</taxon>
        <taxon>Comamonas</taxon>
    </lineage>
</organism>
<dbReference type="SUPFAM" id="SSF54368">
    <property type="entry name" value="Glutamine synthetase, N-terminal domain"/>
    <property type="match status" value="1"/>
</dbReference>
<geneLocation type="plasmid" evidence="8">
    <name>pTB30</name>
</geneLocation>
<evidence type="ECO:0000256" key="2">
    <source>
        <dbReference type="ARBA" id="ARBA00022741"/>
    </source>
</evidence>
<dbReference type="InterPro" id="IPR014746">
    <property type="entry name" value="Gln_synth/guanido_kin_cat_dom"/>
</dbReference>
<name>G9C9F8_COMTE</name>
<keyword evidence="1" id="KW-0436">Ligase</keyword>
<evidence type="ECO:0000256" key="5">
    <source>
        <dbReference type="RuleBase" id="RU000384"/>
    </source>
</evidence>
<feature type="domain" description="GS beta-grasp" evidence="6">
    <location>
        <begin position="38"/>
        <end position="139"/>
    </location>
</feature>
<keyword evidence="8" id="KW-0614">Plasmid</keyword>
<gene>
    <name evidence="8" type="primary">dcaQ</name>
</gene>
<evidence type="ECO:0000259" key="6">
    <source>
        <dbReference type="PROSITE" id="PS51986"/>
    </source>
</evidence>
<dbReference type="SMART" id="SM01230">
    <property type="entry name" value="Gln-synt_C"/>
    <property type="match status" value="1"/>
</dbReference>
<sequence length="501" mass="55546">MPENPETKMSQKFIDRHGLWSDAQKAAAVEVLKKIEQDGIQMIRLSWPDQYGLLRGKMLSVAALRSAFGSGSEITMAPFFFDTASAFVFNPFSSDGGFGTPELAGSPNVVMVPDPTTFRVLPWADRTGWMLADLYMRSGRPFPLSPRALLKKALGQLADLGYDFHGGLEVEWYLTRIVDPCLEPETLGGPGTPAAPPKVMPVAKGYSYLLENHLDEVEPIMAEVRQHLLTLGMPLRSIEDEFGPSQMETTFDVMSGLDMADTMVLFRNAVKQICRRRGYLASFMCKPKIEGFVASGWHLHQSLAARDSGVNAFVPQTGEPLSALGRAYVGGLLKHACAASSFTTPTVNGYRRRRPFSLAPDRVTWAEDNRAAMARVIAAPEDSASRVENRVGEPAANPYLYLASQLFSGIDGIRRQLDPGPLQETPYAADVPILPRNLAEALDVLEGSSFFREAFGEEFIHYWLHLRRSEWARFVAAEGADVDMAGDPVTDWEHREYFELF</sequence>
<dbReference type="PROSITE" id="PS51987">
    <property type="entry name" value="GS_CATALYTIC"/>
    <property type="match status" value="1"/>
</dbReference>
<reference evidence="8" key="2">
    <citation type="journal article" date="2012" name="Appl. Environ. Microbiol.">
        <title>Role of IncP-1beta Plasmids pWDL7::rfp and pNB8c in Chloroaniline Catabolism as Determined by Genomic and Functional Analyses.</title>
        <authorList>
            <person name="Krol J.E."/>
            <person name="Penrod J.T."/>
            <person name="McCaslin H."/>
            <person name="Rogers L.M."/>
            <person name="Yano H."/>
            <person name="Stancik A.D."/>
            <person name="Dejonghe W."/>
            <person name="Brown C.J."/>
            <person name="Parales R.E."/>
            <person name="Wuertz S."/>
            <person name="Top E.M."/>
        </authorList>
    </citation>
    <scope>NUCLEOTIDE SEQUENCE</scope>
    <source>
        <strain evidence="8">TB30</strain>
        <plasmid evidence="8">pTB30</plasmid>
    </source>
</reference>
<dbReference type="InterPro" id="IPR008146">
    <property type="entry name" value="Gln_synth_cat_dom"/>
</dbReference>
<reference evidence="8" key="1">
    <citation type="journal article" date="2002" name="FEMS Microbiol. Ecol.">
        <title>Diversity of 3-chloroaniline and 3,4-dichloroaniline degrading bacteria isolated from three different soils and involvement of their plasmids in chloroaniline degradation.</title>
        <authorList>
            <person name="Dejonghe W."/>
            <person name="Goris J."/>
            <person name="Dierickx A."/>
            <person name="De Dobbeleer V."/>
            <person name="Crul K."/>
            <person name="De Vos P."/>
            <person name="Verstraete W."/>
            <person name="Top E.M."/>
        </authorList>
    </citation>
    <scope>NUCLEOTIDE SEQUENCE</scope>
    <source>
        <strain evidence="8">TB30</strain>
        <plasmid evidence="8">pTB30</plasmid>
    </source>
</reference>
<dbReference type="EMBL" id="JF274987">
    <property type="protein sequence ID" value="AEX00422.1"/>
    <property type="molecule type" value="Genomic_DNA"/>
</dbReference>
<comment type="similarity">
    <text evidence="4 5">Belongs to the glutamine synthetase family.</text>
</comment>
<dbReference type="InterPro" id="IPR008147">
    <property type="entry name" value="Gln_synt_N"/>
</dbReference>
<keyword evidence="3" id="KW-0067">ATP-binding</keyword>
<dbReference type="AlphaFoldDB" id="G9C9F8"/>
<dbReference type="Gene3D" id="3.10.20.70">
    <property type="entry name" value="Glutamine synthetase, N-terminal domain"/>
    <property type="match status" value="1"/>
</dbReference>
<evidence type="ECO:0000259" key="7">
    <source>
        <dbReference type="PROSITE" id="PS51987"/>
    </source>
</evidence>
<dbReference type="RefSeq" id="WP_014386258.1">
    <property type="nucleotide sequence ID" value="NC_016968.1"/>
</dbReference>
<evidence type="ECO:0000256" key="4">
    <source>
        <dbReference type="PROSITE-ProRule" id="PRU01330"/>
    </source>
</evidence>
<dbReference type="PROSITE" id="PS51986">
    <property type="entry name" value="GS_BETA_GRASP"/>
    <property type="match status" value="1"/>
</dbReference>
<proteinExistence type="inferred from homology"/>
<dbReference type="GO" id="GO:0004356">
    <property type="term" value="F:glutamine synthetase activity"/>
    <property type="evidence" value="ECO:0007669"/>
    <property type="project" value="InterPro"/>
</dbReference>
<dbReference type="SUPFAM" id="SSF55931">
    <property type="entry name" value="Glutamine synthetase/guanido kinase"/>
    <property type="match status" value="1"/>
</dbReference>
<dbReference type="Gene3D" id="3.30.590.10">
    <property type="entry name" value="Glutamine synthetase/guanido kinase, catalytic domain"/>
    <property type="match status" value="1"/>
</dbReference>
<feature type="domain" description="GS catalytic" evidence="7">
    <location>
        <begin position="146"/>
        <end position="501"/>
    </location>
</feature>
<dbReference type="Pfam" id="PF00120">
    <property type="entry name" value="Gln-synt_C"/>
    <property type="match status" value="1"/>
</dbReference>
<dbReference type="PANTHER" id="PTHR43785">
    <property type="entry name" value="GAMMA-GLUTAMYLPUTRESCINE SYNTHETASE"/>
    <property type="match status" value="1"/>
</dbReference>
<dbReference type="InterPro" id="IPR036651">
    <property type="entry name" value="Gln_synt_N_sf"/>
</dbReference>
<dbReference type="GO" id="GO:0005524">
    <property type="term" value="F:ATP binding"/>
    <property type="evidence" value="ECO:0007669"/>
    <property type="project" value="UniProtKB-KW"/>
</dbReference>